<dbReference type="InterPro" id="IPR025861">
    <property type="entry name" value="CobT_VWA_dom"/>
</dbReference>
<name>A0AAU8BS72_9VIBR</name>
<gene>
    <name evidence="3" type="ORF">PG915_24185</name>
</gene>
<geneLocation type="plasmid" evidence="3">
    <name>p1</name>
</geneLocation>
<dbReference type="InterPro" id="IPR002035">
    <property type="entry name" value="VWF_A"/>
</dbReference>
<proteinExistence type="predicted"/>
<dbReference type="CDD" id="cd00198">
    <property type="entry name" value="vWFA"/>
    <property type="match status" value="1"/>
</dbReference>
<keyword evidence="3" id="KW-0614">Plasmid</keyword>
<accession>A0AAU8BS72</accession>
<reference evidence="3" key="1">
    <citation type="submission" date="2023-01" db="EMBL/GenBank/DDBJ databases">
        <title>Vibrio sp. CB1-14 genome sequencing.</title>
        <authorList>
            <person name="Otstavnykh N."/>
            <person name="Isaeva M."/>
            <person name="Meleshko D."/>
        </authorList>
    </citation>
    <scope>NUCLEOTIDE SEQUENCE</scope>
    <source>
        <strain evidence="3">CB1-14</strain>
        <plasmid evidence="3">p1</plasmid>
    </source>
</reference>
<evidence type="ECO:0000259" key="2">
    <source>
        <dbReference type="SMART" id="SM00327"/>
    </source>
</evidence>
<protein>
    <submittedName>
        <fullName evidence="3">VWA domain-containing protein</fullName>
    </submittedName>
</protein>
<dbReference type="SUPFAM" id="SSF53300">
    <property type="entry name" value="vWA-like"/>
    <property type="match status" value="1"/>
</dbReference>
<dbReference type="EMBL" id="CP115922">
    <property type="protein sequence ID" value="XCD19260.1"/>
    <property type="molecule type" value="Genomic_DNA"/>
</dbReference>
<organism evidence="3">
    <name type="scientific">Vibrio chaetopteri</name>
    <dbReference type="NCBI Taxonomy" id="3016528"/>
    <lineage>
        <taxon>Bacteria</taxon>
        <taxon>Pseudomonadati</taxon>
        <taxon>Pseudomonadota</taxon>
        <taxon>Gammaproteobacteria</taxon>
        <taxon>Vibrionales</taxon>
        <taxon>Vibrionaceae</taxon>
        <taxon>Vibrio</taxon>
    </lineage>
</organism>
<dbReference type="Gene3D" id="3.40.50.410">
    <property type="entry name" value="von Willebrand factor, type A domain"/>
    <property type="match status" value="1"/>
</dbReference>
<dbReference type="SMART" id="SM00327">
    <property type="entry name" value="VWA"/>
    <property type="match status" value="1"/>
</dbReference>
<sequence>MNYSTMQTIRTLMNMHHAHPDCKIIFRNGPCATDGINLFINAGSPDDHIWLSLVESKVTHEIGGHQRHSSFSEEIQKFLVTATPTFRSVWNIIEDCYIESQVISEYPGTFETFEKMTRLLFQEGYWKPVSEEGNRASWLFAFLLYSGRGNAIAGQSHLTSQGDCAKQLLVDDGLSPTVLQDMEDRMVSWGTLESTEECIQEAIAVMTIMEGLVEPDDQTPPDSEDQPEAGENAGGDGDSEGSDDSESSSQTSAGKGFSRDEYDSAGEAYVDMHDILDDAINEQAKDDVSLDTLKAYANDGSTKSERKGYSDYAWHLLIDRESDTFSRRIAAEIEGAMWSKEIQPRNYDDSGIHFDQNLLAGVAAGNNHIFYQENEVESSKSAFVLLVDRSGSMGSDDMHIANVSAAAIAKALDILNIPNATCYFDNRFEVESGFDKSVDDMHFDIASRGGTSTEMALERAADLFDSLAEVIPKKQILVITDAACDASHVRVIEAQCKAQSIEVASIQLKCGEDGGVENFVVLNDIEELPELMATIVREKLLDTIAVS</sequence>
<feature type="compositionally biased region" description="Acidic residues" evidence="1">
    <location>
        <begin position="213"/>
        <end position="228"/>
    </location>
</feature>
<dbReference type="KEGG" id="vck:PG915_24185"/>
<evidence type="ECO:0000256" key="1">
    <source>
        <dbReference type="SAM" id="MobiDB-lite"/>
    </source>
</evidence>
<evidence type="ECO:0000313" key="3">
    <source>
        <dbReference type="EMBL" id="XCD19260.1"/>
    </source>
</evidence>
<dbReference type="RefSeq" id="WP_353500378.1">
    <property type="nucleotide sequence ID" value="NZ_CP115922.1"/>
</dbReference>
<feature type="domain" description="VWFA" evidence="2">
    <location>
        <begin position="380"/>
        <end position="540"/>
    </location>
</feature>
<dbReference type="InterPro" id="IPR036465">
    <property type="entry name" value="vWFA_dom_sf"/>
</dbReference>
<feature type="region of interest" description="Disordered" evidence="1">
    <location>
        <begin position="213"/>
        <end position="260"/>
    </location>
</feature>
<dbReference type="AlphaFoldDB" id="A0AAU8BS72"/>
<dbReference type="Pfam" id="PF11775">
    <property type="entry name" value="CobT_C"/>
    <property type="match status" value="1"/>
</dbReference>
<feature type="compositionally biased region" description="Acidic residues" evidence="1">
    <location>
        <begin position="237"/>
        <end position="246"/>
    </location>
</feature>